<dbReference type="GO" id="GO:0005886">
    <property type="term" value="C:plasma membrane"/>
    <property type="evidence" value="ECO:0007669"/>
    <property type="project" value="UniProtKB-SubCell"/>
</dbReference>
<dbReference type="Gene3D" id="3.30.565.10">
    <property type="entry name" value="Histidine kinase-like ATPase, C-terminal domain"/>
    <property type="match status" value="1"/>
</dbReference>
<evidence type="ECO:0000259" key="8">
    <source>
        <dbReference type="PROSITE" id="PS50109"/>
    </source>
</evidence>
<dbReference type="SUPFAM" id="SSF47384">
    <property type="entry name" value="Homodimeric domain of signal transducing histidine kinase"/>
    <property type="match status" value="1"/>
</dbReference>
<comment type="caution">
    <text evidence="9">The sequence shown here is derived from an EMBL/GenBank/DDBJ whole genome shotgun (WGS) entry which is preliminary data.</text>
</comment>
<keyword evidence="7" id="KW-0902">Two-component regulatory system</keyword>
<dbReference type="Gene3D" id="1.10.287.130">
    <property type="match status" value="1"/>
</dbReference>
<dbReference type="PRINTS" id="PR00344">
    <property type="entry name" value="BCTRLSENSOR"/>
</dbReference>
<dbReference type="CDD" id="cd00075">
    <property type="entry name" value="HATPase"/>
    <property type="match status" value="1"/>
</dbReference>
<evidence type="ECO:0000256" key="4">
    <source>
        <dbReference type="ARBA" id="ARBA00022553"/>
    </source>
</evidence>
<sequence>MSETPVPSDEDERLGELDELGALNVLVEPAFQAIAELAAYVCRTPIALVNLPGRERQYFKGHVGTSSTDMDRRVRFCPYTVEIRRLLEVTDALADPRFRDDPVVTGEPYIRFYAGAPLIGSRGHALGVVCVFDHRPRRLAPAQHQALDTLAVCATALLELRHHSDQAEKVIVRLRELEELKHQFLRTVNHELRTPLTSIRSCVQMLQGGGLDAGAEHRFLEVIDRNSERILGLIDELLLMASLTARTAAFRPERTDLSALAQAAVEAATVKAWNGSHTLVLDAPAEVTVWADTKRIRQVLAQLLDNAIKFTPSGGTIEVAVHADPAPTVEVRDTGIGIAPEALEHVFDDFYRAPEAEERAIGGTGLGLPIVARIARMHGGTVDIDSRPGQGTRVRLTLPRPPLISAQAAGKSDDAVVS</sequence>
<dbReference type="SUPFAM" id="SSF55874">
    <property type="entry name" value="ATPase domain of HSP90 chaperone/DNA topoisomerase II/histidine kinase"/>
    <property type="match status" value="1"/>
</dbReference>
<evidence type="ECO:0000256" key="6">
    <source>
        <dbReference type="ARBA" id="ARBA00022777"/>
    </source>
</evidence>
<evidence type="ECO:0000256" key="2">
    <source>
        <dbReference type="ARBA" id="ARBA00004236"/>
    </source>
</evidence>
<feature type="domain" description="Histidine kinase" evidence="8">
    <location>
        <begin position="187"/>
        <end position="402"/>
    </location>
</feature>
<evidence type="ECO:0000256" key="1">
    <source>
        <dbReference type="ARBA" id="ARBA00000085"/>
    </source>
</evidence>
<evidence type="ECO:0000313" key="10">
    <source>
        <dbReference type="Proteomes" id="UP000077701"/>
    </source>
</evidence>
<protein>
    <recommendedName>
        <fullName evidence="3">histidine kinase</fullName>
        <ecNumber evidence="3">2.7.13.3</ecNumber>
    </recommendedName>
</protein>
<keyword evidence="10" id="KW-1185">Reference proteome</keyword>
<dbReference type="InterPro" id="IPR003661">
    <property type="entry name" value="HisK_dim/P_dom"/>
</dbReference>
<dbReference type="Gene3D" id="3.30.450.40">
    <property type="match status" value="1"/>
</dbReference>
<evidence type="ECO:0000313" key="9">
    <source>
        <dbReference type="EMBL" id="GAT71021.1"/>
    </source>
</evidence>
<dbReference type="InterPro" id="IPR005467">
    <property type="entry name" value="His_kinase_dom"/>
</dbReference>
<comment type="catalytic activity">
    <reaction evidence="1">
        <text>ATP + protein L-histidine = ADP + protein N-phospho-L-histidine.</text>
        <dbReference type="EC" id="2.7.13.3"/>
    </reaction>
</comment>
<dbReference type="InterPro" id="IPR029016">
    <property type="entry name" value="GAF-like_dom_sf"/>
</dbReference>
<dbReference type="Pfam" id="PF02518">
    <property type="entry name" value="HATPase_c"/>
    <property type="match status" value="1"/>
</dbReference>
<proteinExistence type="predicted"/>
<reference evidence="9 10" key="1">
    <citation type="journal article" date="2016" name="Genome Announc.">
        <title>Draft Genome Sequence of Planomonospora sphaerica JCM9374, a Rare Actinomycete.</title>
        <authorList>
            <person name="Dohra H."/>
            <person name="Suzuki T."/>
            <person name="Inoue Y."/>
            <person name="Kodani S."/>
        </authorList>
    </citation>
    <scope>NUCLEOTIDE SEQUENCE [LARGE SCALE GENOMIC DNA]</scope>
    <source>
        <strain evidence="9 10">JCM 9374</strain>
    </source>
</reference>
<keyword evidence="4" id="KW-0597">Phosphoprotein</keyword>
<dbReference type="InterPro" id="IPR050736">
    <property type="entry name" value="Sensor_HK_Regulatory"/>
</dbReference>
<dbReference type="InterPro" id="IPR003018">
    <property type="entry name" value="GAF"/>
</dbReference>
<dbReference type="Pfam" id="PF01590">
    <property type="entry name" value="GAF"/>
    <property type="match status" value="1"/>
</dbReference>
<dbReference type="OrthoDB" id="9757990at2"/>
<dbReference type="InterPro" id="IPR036097">
    <property type="entry name" value="HisK_dim/P_sf"/>
</dbReference>
<dbReference type="SMART" id="SM00387">
    <property type="entry name" value="HATPase_c"/>
    <property type="match status" value="1"/>
</dbReference>
<dbReference type="RefSeq" id="WP_068903796.1">
    <property type="nucleotide sequence ID" value="NZ_BDCX01000021.1"/>
</dbReference>
<dbReference type="GO" id="GO:0000155">
    <property type="term" value="F:phosphorelay sensor kinase activity"/>
    <property type="evidence" value="ECO:0007669"/>
    <property type="project" value="InterPro"/>
</dbReference>
<dbReference type="InterPro" id="IPR003594">
    <property type="entry name" value="HATPase_dom"/>
</dbReference>
<reference evidence="10" key="2">
    <citation type="submission" date="2016-04" db="EMBL/GenBank/DDBJ databases">
        <title>Planomonospora sphaerica JCM9374 whole genome shotgun sequence.</title>
        <authorList>
            <person name="Suzuki T."/>
            <person name="Dohra H."/>
            <person name="Kodani S."/>
        </authorList>
    </citation>
    <scope>NUCLEOTIDE SEQUENCE [LARGE SCALE GENOMIC DNA]</scope>
    <source>
        <strain evidence="10">JCM 9374</strain>
    </source>
</reference>
<dbReference type="CDD" id="cd00082">
    <property type="entry name" value="HisKA"/>
    <property type="match status" value="1"/>
</dbReference>
<dbReference type="PANTHER" id="PTHR43711:SF1">
    <property type="entry name" value="HISTIDINE KINASE 1"/>
    <property type="match status" value="1"/>
</dbReference>
<dbReference type="SUPFAM" id="SSF55781">
    <property type="entry name" value="GAF domain-like"/>
    <property type="match status" value="1"/>
</dbReference>
<dbReference type="EMBL" id="BDCX01000021">
    <property type="protein sequence ID" value="GAT71021.1"/>
    <property type="molecule type" value="Genomic_DNA"/>
</dbReference>
<gene>
    <name evidence="9" type="ORF">PS9374_06712</name>
</gene>
<evidence type="ECO:0000256" key="3">
    <source>
        <dbReference type="ARBA" id="ARBA00012438"/>
    </source>
</evidence>
<dbReference type="PANTHER" id="PTHR43711">
    <property type="entry name" value="TWO-COMPONENT HISTIDINE KINASE"/>
    <property type="match status" value="1"/>
</dbReference>
<accession>A0A171DPP2</accession>
<evidence type="ECO:0000256" key="5">
    <source>
        <dbReference type="ARBA" id="ARBA00022679"/>
    </source>
</evidence>
<dbReference type="Proteomes" id="UP000077701">
    <property type="component" value="Unassembled WGS sequence"/>
</dbReference>
<dbReference type="PROSITE" id="PS50109">
    <property type="entry name" value="HIS_KIN"/>
    <property type="match status" value="1"/>
</dbReference>
<dbReference type="FunFam" id="3.30.565.10:FF:000006">
    <property type="entry name" value="Sensor histidine kinase WalK"/>
    <property type="match status" value="1"/>
</dbReference>
<dbReference type="Pfam" id="PF00512">
    <property type="entry name" value="HisKA"/>
    <property type="match status" value="1"/>
</dbReference>
<keyword evidence="5" id="KW-0808">Transferase</keyword>
<dbReference type="InterPro" id="IPR036890">
    <property type="entry name" value="HATPase_C_sf"/>
</dbReference>
<keyword evidence="6 9" id="KW-0418">Kinase</keyword>
<comment type="subcellular location">
    <subcellularLocation>
        <location evidence="2">Cell membrane</location>
    </subcellularLocation>
</comment>
<evidence type="ECO:0000256" key="7">
    <source>
        <dbReference type="ARBA" id="ARBA00023012"/>
    </source>
</evidence>
<dbReference type="STRING" id="161355.PS9374_06712"/>
<dbReference type="EC" id="2.7.13.3" evidence="3"/>
<organism evidence="9 10">
    <name type="scientific">Planomonospora sphaerica</name>
    <dbReference type="NCBI Taxonomy" id="161355"/>
    <lineage>
        <taxon>Bacteria</taxon>
        <taxon>Bacillati</taxon>
        <taxon>Actinomycetota</taxon>
        <taxon>Actinomycetes</taxon>
        <taxon>Streptosporangiales</taxon>
        <taxon>Streptosporangiaceae</taxon>
        <taxon>Planomonospora</taxon>
    </lineage>
</organism>
<name>A0A171DPP2_9ACTN</name>
<dbReference type="AlphaFoldDB" id="A0A171DPP2"/>
<dbReference type="SMART" id="SM00388">
    <property type="entry name" value="HisKA"/>
    <property type="match status" value="1"/>
</dbReference>
<dbReference type="InterPro" id="IPR004358">
    <property type="entry name" value="Sig_transdc_His_kin-like_C"/>
</dbReference>